<keyword evidence="3" id="KW-1185">Reference proteome</keyword>
<proteinExistence type="predicted"/>
<reference evidence="3" key="1">
    <citation type="journal article" date="2019" name="Int. J. Syst. Evol. Microbiol.">
        <title>The Global Catalogue of Microorganisms (GCM) 10K type strain sequencing project: providing services to taxonomists for standard genome sequencing and annotation.</title>
        <authorList>
            <consortium name="The Broad Institute Genomics Platform"/>
            <consortium name="The Broad Institute Genome Sequencing Center for Infectious Disease"/>
            <person name="Wu L."/>
            <person name="Ma J."/>
        </authorList>
    </citation>
    <scope>NUCLEOTIDE SEQUENCE [LARGE SCALE GENOMIC DNA]</scope>
    <source>
        <strain evidence="3">CCM 8979</strain>
    </source>
</reference>
<name>A0ABW4D303_9LACO</name>
<gene>
    <name evidence="2" type="ORF">ACFQ44_09350</name>
</gene>
<dbReference type="PANTHER" id="PTHR39209:SF2">
    <property type="entry name" value="CYTOPLASMIC PROTEIN"/>
    <property type="match status" value="1"/>
</dbReference>
<organism evidence="2 3">
    <name type="scientific">Levilactobacillus lanxiensis</name>
    <dbReference type="NCBI Taxonomy" id="2799568"/>
    <lineage>
        <taxon>Bacteria</taxon>
        <taxon>Bacillati</taxon>
        <taxon>Bacillota</taxon>
        <taxon>Bacilli</taxon>
        <taxon>Lactobacillales</taxon>
        <taxon>Lactobacillaceae</taxon>
        <taxon>Levilactobacillus</taxon>
    </lineage>
</organism>
<dbReference type="Pfam" id="PF03483">
    <property type="entry name" value="B3_4"/>
    <property type="match status" value="1"/>
</dbReference>
<dbReference type="SUPFAM" id="SSF56037">
    <property type="entry name" value="PheT/TilS domain"/>
    <property type="match status" value="1"/>
</dbReference>
<dbReference type="SMART" id="SM00873">
    <property type="entry name" value="B3_4"/>
    <property type="match status" value="1"/>
</dbReference>
<protein>
    <submittedName>
        <fullName evidence="2">B3/4 domain-containing protein</fullName>
    </submittedName>
</protein>
<evidence type="ECO:0000259" key="1">
    <source>
        <dbReference type="SMART" id="SM00873"/>
    </source>
</evidence>
<dbReference type="InterPro" id="IPR020825">
    <property type="entry name" value="Phe-tRNA_synthase-like_B3/B4"/>
</dbReference>
<dbReference type="InterPro" id="IPR005146">
    <property type="entry name" value="B3/B4_tRNA-bd"/>
</dbReference>
<dbReference type="EMBL" id="JBHTOD010000007">
    <property type="protein sequence ID" value="MFD1455869.1"/>
    <property type="molecule type" value="Genomic_DNA"/>
</dbReference>
<evidence type="ECO:0000313" key="2">
    <source>
        <dbReference type="EMBL" id="MFD1455869.1"/>
    </source>
</evidence>
<accession>A0ABW4D303</accession>
<dbReference type="PANTHER" id="PTHR39209">
    <property type="match status" value="1"/>
</dbReference>
<dbReference type="RefSeq" id="WP_203645881.1">
    <property type="nucleotide sequence ID" value="NZ_BOLN01000007.1"/>
</dbReference>
<comment type="caution">
    <text evidence="2">The sequence shown here is derived from an EMBL/GenBank/DDBJ whole genome shotgun (WGS) entry which is preliminary data.</text>
</comment>
<dbReference type="Gene3D" id="3.50.40.10">
    <property type="entry name" value="Phenylalanyl-trna Synthetase, Chain B, domain 3"/>
    <property type="match status" value="1"/>
</dbReference>
<dbReference type="Proteomes" id="UP001597189">
    <property type="component" value="Unassembled WGS sequence"/>
</dbReference>
<feature type="domain" description="B3/B4 tRNA-binding" evidence="1">
    <location>
        <begin position="65"/>
        <end position="215"/>
    </location>
</feature>
<sequence length="237" mass="26634">MSQKFIVDDSFWEIFPEVKIAFLTAHNVDNHDTGQVPATLLSTANETAANHWVPNDPISKNAVIQDWRNAFQQFKTKKGARCAVESLLKRAKNGKGVGNINPVVDIYNSVSLEWAFPVAAEDMDQIQGNIHLTVAQGGEPFRPIGEDEVETALPGEVIYHDAHDVISRCWAWRDSARVEATEDSKNLLFYMENVNPERQDDHAQAVQALQQRLKDYLGLDTTYTLVTKEHPTITFAD</sequence>
<evidence type="ECO:0000313" key="3">
    <source>
        <dbReference type="Proteomes" id="UP001597189"/>
    </source>
</evidence>